<evidence type="ECO:0000313" key="3">
    <source>
        <dbReference type="Proteomes" id="UP000184932"/>
    </source>
</evidence>
<organism evidence="2 3">
    <name type="scientific">Vannielia litorea</name>
    <dbReference type="NCBI Taxonomy" id="1217970"/>
    <lineage>
        <taxon>Bacteria</taxon>
        <taxon>Pseudomonadati</taxon>
        <taxon>Pseudomonadota</taxon>
        <taxon>Alphaproteobacteria</taxon>
        <taxon>Rhodobacterales</taxon>
        <taxon>Paracoccaceae</taxon>
        <taxon>Vannielia</taxon>
    </lineage>
</organism>
<dbReference type="InterPro" id="IPR002881">
    <property type="entry name" value="DUF58"/>
</dbReference>
<reference evidence="3" key="1">
    <citation type="submission" date="2016-11" db="EMBL/GenBank/DDBJ databases">
        <authorList>
            <person name="Varghese N."/>
            <person name="Submissions S."/>
        </authorList>
    </citation>
    <scope>NUCLEOTIDE SEQUENCE [LARGE SCALE GENOMIC DNA]</scope>
    <source>
        <strain evidence="3">DSM 29440</strain>
    </source>
</reference>
<dbReference type="RefSeq" id="WP_245794308.1">
    <property type="nucleotide sequence ID" value="NZ_FSRL01000001.1"/>
</dbReference>
<proteinExistence type="predicted"/>
<dbReference type="AlphaFoldDB" id="A0A1N6DXC7"/>
<evidence type="ECO:0000259" key="1">
    <source>
        <dbReference type="Pfam" id="PF01882"/>
    </source>
</evidence>
<dbReference type="Pfam" id="PF01882">
    <property type="entry name" value="DUF58"/>
    <property type="match status" value="1"/>
</dbReference>
<dbReference type="Proteomes" id="UP000184932">
    <property type="component" value="Unassembled WGS sequence"/>
</dbReference>
<dbReference type="PANTHER" id="PTHR33608">
    <property type="entry name" value="BLL2464 PROTEIN"/>
    <property type="match status" value="1"/>
</dbReference>
<feature type="domain" description="DUF58" evidence="1">
    <location>
        <begin position="60"/>
        <end position="266"/>
    </location>
</feature>
<gene>
    <name evidence="2" type="ORF">SAMN05444002_0110</name>
</gene>
<evidence type="ECO:0000313" key="2">
    <source>
        <dbReference type="EMBL" id="SIN75420.1"/>
    </source>
</evidence>
<dbReference type="EMBL" id="FSRL01000001">
    <property type="protein sequence ID" value="SIN75420.1"/>
    <property type="molecule type" value="Genomic_DNA"/>
</dbReference>
<name>A0A1N6DXC7_9RHOB</name>
<keyword evidence="3" id="KW-1185">Reference proteome</keyword>
<dbReference type="STRING" id="1217970.SAMN05444002_0110"/>
<accession>A0A1N6DXC7</accession>
<sequence length="309" mass="33893">MSQTASVHLHAGVGRGLRSKAEGLAAALPPLLAEAEHLAQTVLLGAHGRRRSGMGDEFWQYRPLAVGDEARSIDWRRSAKSDQHFVREKEWQAAQSVMLWCDEAMSMRFSGTPGKRPSKAERARLLTLAIAVLLVRGGERVGLARLEQPPRSGPLQLIRIADALGGAMEAEEKALPGPDYGAPRGDTLPLHSRAVFLSDFMGDVEAVETALARAADRGVRGAMVMILDPQEEEFPFDGRTIFESMGGSLAHETKKAGDLRSRYLDRLAARKDRLEQLSRTTGWQFSTHHTDSPAQSALLWLYGALEHGR</sequence>
<protein>
    <recommendedName>
        <fullName evidence="1">DUF58 domain-containing protein</fullName>
    </recommendedName>
</protein>
<dbReference type="PANTHER" id="PTHR33608:SF6">
    <property type="entry name" value="BLL2464 PROTEIN"/>
    <property type="match status" value="1"/>
</dbReference>